<accession>A0A5B9QRS0</accession>
<dbReference type="RefSeq" id="WP_068130761.1">
    <property type="nucleotide sequence ID" value="NZ_CP042914.1"/>
</dbReference>
<evidence type="ECO:0008006" key="6">
    <source>
        <dbReference type="Google" id="ProtNLM"/>
    </source>
</evidence>
<name>A0A5B9QRS0_9BACT</name>
<feature type="compositionally biased region" description="Acidic residues" evidence="2">
    <location>
        <begin position="672"/>
        <end position="684"/>
    </location>
</feature>
<protein>
    <recommendedName>
        <fullName evidence="6">Chain length determinant protein</fullName>
    </recommendedName>
</protein>
<feature type="compositionally biased region" description="Basic and acidic residues" evidence="2">
    <location>
        <begin position="771"/>
        <end position="780"/>
    </location>
</feature>
<reference evidence="4 5" key="1">
    <citation type="submission" date="2019-08" db="EMBL/GenBank/DDBJ databases">
        <title>Deep-cultivation of Planctomycetes and their phenomic and genomic characterization uncovers novel biology.</title>
        <authorList>
            <person name="Wiegand S."/>
            <person name="Jogler M."/>
            <person name="Boedeker C."/>
            <person name="Pinto D."/>
            <person name="Vollmers J."/>
            <person name="Rivas-Marin E."/>
            <person name="Kohn T."/>
            <person name="Peeters S.H."/>
            <person name="Heuer A."/>
            <person name="Rast P."/>
            <person name="Oberbeckmann S."/>
            <person name="Bunk B."/>
            <person name="Jeske O."/>
            <person name="Meyerdierks A."/>
            <person name="Storesund J.E."/>
            <person name="Kallscheuer N."/>
            <person name="Luecker S."/>
            <person name="Lage O.M."/>
            <person name="Pohl T."/>
            <person name="Merkel B.J."/>
            <person name="Hornburger P."/>
            <person name="Mueller R.-W."/>
            <person name="Bruemmer F."/>
            <person name="Labrenz M."/>
            <person name="Spormann A.M."/>
            <person name="Op den Camp H."/>
            <person name="Overmann J."/>
            <person name="Amann R."/>
            <person name="Jetten M.S.M."/>
            <person name="Mascher T."/>
            <person name="Medema M.H."/>
            <person name="Devos D.P."/>
            <person name="Kaster A.-K."/>
            <person name="Ovreas L."/>
            <person name="Rohde M."/>
            <person name="Galperin M.Y."/>
            <person name="Jogler C."/>
        </authorList>
    </citation>
    <scope>NUCLEOTIDE SEQUENCE [LARGE SCALE GENOMIC DNA]</scope>
    <source>
        <strain evidence="4 5">UC8</strain>
    </source>
</reference>
<keyword evidence="5" id="KW-1185">Reference proteome</keyword>
<evidence type="ECO:0000256" key="2">
    <source>
        <dbReference type="SAM" id="MobiDB-lite"/>
    </source>
</evidence>
<sequence>MSDNNAPLPWNHIYKTLVRYAPLWGGAVVLFTGFGMASALFSRDYWSASQPLVLRDEATGSVERLGRFGSQTQMKAAQETILEMATNFDVVRKALEQIGPADGAADPHWPTIDDVNGVAQKRVTVRAAQGSELGSTEVIYLSVQATSPERSRQFCNAVYESLTERLRTVRRLRADSIMEELVQARDLARQKLDRASAQLREIEVEFGSDLGELRNLSETFGDGANRRLLDETQRELQAAELELEQLEALHSLLVGGREDPNRLLISGGELLSSQPSLLKMKDGLIEAQLQQSQLSGRYTSLHPRMRAAIETEGEIRQQIRTESAAVVKAMQPSLQLGRDKVARLRAKQKQLNTRLTKVAGVRTQYAALAAEVKHRTQLLEQAEEALTEAQASRAAALSVNLLAEVGPPVVSDSPVGTSGSLLTLGSATAGLMFGLGAVFLIAPGPNEARRGRRWSDLIGGRRATDQPTVATPSATAPTRGPQPSARGFDRRAADRAPAPQPIAPVTAPMPSAATPEAAVAQPHLEQSVPTPETKPSLESGSAPGLAETQDFSGIAFPEPPQNDANESESAKEPEFEPTPAPVSEEPLTFNDEPEPTVAAEPAAVEAADEPAEEETWAATVFTDDPLNKQSPEPSELNDSSELIESSEPAEISEADETEAPQAGRDAQPDASELAEEEEEEEEENPFAAKSESSAWNTAVLDTPPTSPSPTGSFPTENDSEGKPALEPIVYRDVYEDDEEPLPPSSDAPHAETMSFSQMSEQLGGSSGNFPGDRRKNPRDE</sequence>
<feature type="compositionally biased region" description="Acidic residues" evidence="2">
    <location>
        <begin position="606"/>
        <end position="615"/>
    </location>
</feature>
<keyword evidence="3" id="KW-1133">Transmembrane helix</keyword>
<keyword evidence="1" id="KW-0175">Coiled coil</keyword>
<dbReference type="PANTHER" id="PTHR32309:SF31">
    <property type="entry name" value="CAPSULAR EXOPOLYSACCHARIDE FAMILY"/>
    <property type="match status" value="1"/>
</dbReference>
<dbReference type="KEGG" id="rul:UC8_26250"/>
<dbReference type="OrthoDB" id="234267at2"/>
<evidence type="ECO:0000313" key="4">
    <source>
        <dbReference type="EMBL" id="QEG40609.1"/>
    </source>
</evidence>
<keyword evidence="3" id="KW-0472">Membrane</keyword>
<feature type="compositionally biased region" description="Low complexity" evidence="2">
    <location>
        <begin position="639"/>
        <end position="649"/>
    </location>
</feature>
<organism evidence="4 5">
    <name type="scientific">Roseimaritima ulvae</name>
    <dbReference type="NCBI Taxonomy" id="980254"/>
    <lineage>
        <taxon>Bacteria</taxon>
        <taxon>Pseudomonadati</taxon>
        <taxon>Planctomycetota</taxon>
        <taxon>Planctomycetia</taxon>
        <taxon>Pirellulales</taxon>
        <taxon>Pirellulaceae</taxon>
        <taxon>Roseimaritima</taxon>
    </lineage>
</organism>
<feature type="compositionally biased region" description="Low complexity" evidence="2">
    <location>
        <begin position="467"/>
        <end position="478"/>
    </location>
</feature>
<evidence type="ECO:0000256" key="1">
    <source>
        <dbReference type="SAM" id="Coils"/>
    </source>
</evidence>
<gene>
    <name evidence="4" type="ORF">UC8_26250</name>
</gene>
<dbReference type="Proteomes" id="UP000325286">
    <property type="component" value="Chromosome"/>
</dbReference>
<keyword evidence="3" id="KW-0812">Transmembrane</keyword>
<feature type="compositionally biased region" description="Polar residues" evidence="2">
    <location>
        <begin position="753"/>
        <end position="763"/>
    </location>
</feature>
<dbReference type="EMBL" id="CP042914">
    <property type="protein sequence ID" value="QEG40609.1"/>
    <property type="molecule type" value="Genomic_DNA"/>
</dbReference>
<dbReference type="PANTHER" id="PTHR32309">
    <property type="entry name" value="TYROSINE-PROTEIN KINASE"/>
    <property type="match status" value="1"/>
</dbReference>
<feature type="region of interest" description="Disordered" evidence="2">
    <location>
        <begin position="458"/>
        <end position="780"/>
    </location>
</feature>
<feature type="compositionally biased region" description="Low complexity" evidence="2">
    <location>
        <begin position="595"/>
        <end position="605"/>
    </location>
</feature>
<evidence type="ECO:0000313" key="5">
    <source>
        <dbReference type="Proteomes" id="UP000325286"/>
    </source>
</evidence>
<dbReference type="InterPro" id="IPR050445">
    <property type="entry name" value="Bact_polysacc_biosynth/exp"/>
</dbReference>
<proteinExistence type="predicted"/>
<feature type="coiled-coil region" evidence="1">
    <location>
        <begin position="372"/>
        <end position="399"/>
    </location>
</feature>
<feature type="coiled-coil region" evidence="1">
    <location>
        <begin position="178"/>
        <end position="205"/>
    </location>
</feature>
<feature type="transmembrane region" description="Helical" evidence="3">
    <location>
        <begin position="20"/>
        <end position="41"/>
    </location>
</feature>
<dbReference type="AlphaFoldDB" id="A0A5B9QRS0"/>
<evidence type="ECO:0000256" key="3">
    <source>
        <dbReference type="SAM" id="Phobius"/>
    </source>
</evidence>